<comment type="caution">
    <text evidence="1">The sequence shown here is derived from an EMBL/GenBank/DDBJ whole genome shotgun (WGS) entry which is preliminary data.</text>
</comment>
<evidence type="ECO:0000313" key="1">
    <source>
        <dbReference type="EMBL" id="MBA0698646.1"/>
    </source>
</evidence>
<proteinExistence type="predicted"/>
<name>A0A7J8YGE5_GOSAI</name>
<organism evidence="1 2">
    <name type="scientific">Gossypium aridum</name>
    <name type="common">American cotton</name>
    <name type="synonym">Erioxylum aridum</name>
    <dbReference type="NCBI Taxonomy" id="34290"/>
    <lineage>
        <taxon>Eukaryota</taxon>
        <taxon>Viridiplantae</taxon>
        <taxon>Streptophyta</taxon>
        <taxon>Embryophyta</taxon>
        <taxon>Tracheophyta</taxon>
        <taxon>Spermatophyta</taxon>
        <taxon>Magnoliopsida</taxon>
        <taxon>eudicotyledons</taxon>
        <taxon>Gunneridae</taxon>
        <taxon>Pentapetalae</taxon>
        <taxon>rosids</taxon>
        <taxon>malvids</taxon>
        <taxon>Malvales</taxon>
        <taxon>Malvaceae</taxon>
        <taxon>Malvoideae</taxon>
        <taxon>Gossypium</taxon>
    </lineage>
</organism>
<protein>
    <submittedName>
        <fullName evidence="1">Uncharacterized protein</fullName>
    </submittedName>
</protein>
<keyword evidence="2" id="KW-1185">Reference proteome</keyword>
<gene>
    <name evidence="1" type="ORF">Goari_000346</name>
</gene>
<evidence type="ECO:0000313" key="2">
    <source>
        <dbReference type="Proteomes" id="UP000593577"/>
    </source>
</evidence>
<sequence length="28" mass="3201">MVVAGLWGMTMANRGWGWGHYHPLNQTE</sequence>
<reference evidence="1 2" key="1">
    <citation type="journal article" date="2019" name="Genome Biol. Evol.">
        <title>Insights into the evolution of the New World diploid cottons (Gossypium, subgenus Houzingenia) based on genome sequencing.</title>
        <authorList>
            <person name="Grover C.E."/>
            <person name="Arick M.A. 2nd"/>
            <person name="Thrash A."/>
            <person name="Conover J.L."/>
            <person name="Sanders W.S."/>
            <person name="Peterson D.G."/>
            <person name="Frelichowski J.E."/>
            <person name="Scheffler J.A."/>
            <person name="Scheffler B.E."/>
            <person name="Wendel J.F."/>
        </authorList>
    </citation>
    <scope>NUCLEOTIDE SEQUENCE [LARGE SCALE GENOMIC DNA]</scope>
    <source>
        <strain evidence="1">185</strain>
        <tissue evidence="1">Leaf</tissue>
    </source>
</reference>
<accession>A0A7J8YGE5</accession>
<dbReference type="EMBL" id="JABFAA010000013">
    <property type="protein sequence ID" value="MBA0698646.1"/>
    <property type="molecule type" value="Genomic_DNA"/>
</dbReference>
<dbReference type="Proteomes" id="UP000593577">
    <property type="component" value="Unassembled WGS sequence"/>
</dbReference>
<dbReference type="AlphaFoldDB" id="A0A7J8YGE5"/>